<accession>A0A098E8Q7</accession>
<dbReference type="FunFam" id="3.40.980.10:FF:000006">
    <property type="entry name" value="Molybdenum cofactor biosynthesis protein B"/>
    <property type="match status" value="1"/>
</dbReference>
<dbReference type="PIRSF" id="PIRSF006443">
    <property type="entry name" value="MoaB"/>
    <property type="match status" value="1"/>
</dbReference>
<dbReference type="PANTHER" id="PTHR43232:SF2">
    <property type="entry name" value="MOLYBDENUM COFACTOR BIOSYNTHESIS PROTEIN B"/>
    <property type="match status" value="1"/>
</dbReference>
<evidence type="ECO:0000259" key="3">
    <source>
        <dbReference type="SMART" id="SM00852"/>
    </source>
</evidence>
<dbReference type="AlphaFoldDB" id="A0A098E8Q7"/>
<evidence type="ECO:0000256" key="2">
    <source>
        <dbReference type="ARBA" id="ARBA00023150"/>
    </source>
</evidence>
<protein>
    <submittedName>
        <fullName evidence="4">Molybdenum cofactor biosynthesis protein B</fullName>
    </submittedName>
</protein>
<feature type="domain" description="MoaB/Mog" evidence="3">
    <location>
        <begin position="21"/>
        <end position="165"/>
    </location>
</feature>
<keyword evidence="2" id="KW-0501">Molybdenum cofactor biosynthesis</keyword>
<dbReference type="InterPro" id="IPR012245">
    <property type="entry name" value="MoaB"/>
</dbReference>
<name>A0A098E8Q7_9ZZZZ</name>
<dbReference type="GO" id="GO:0006777">
    <property type="term" value="P:Mo-molybdopterin cofactor biosynthetic process"/>
    <property type="evidence" value="ECO:0007669"/>
    <property type="project" value="UniProtKB-KW"/>
</dbReference>
<dbReference type="InterPro" id="IPR036425">
    <property type="entry name" value="MoaB/Mog-like_dom_sf"/>
</dbReference>
<dbReference type="NCBIfam" id="TIGR00177">
    <property type="entry name" value="molyb_syn"/>
    <property type="match status" value="1"/>
</dbReference>
<dbReference type="PROSITE" id="PS01078">
    <property type="entry name" value="MOCF_BIOSYNTHESIS_1"/>
    <property type="match status" value="1"/>
</dbReference>
<gene>
    <name evidence="4" type="primary">moaB</name>
    <name evidence="4" type="ORF">MSIBF_A2260008</name>
</gene>
<proteinExistence type="inferred from homology"/>
<dbReference type="Pfam" id="PF00994">
    <property type="entry name" value="MoCF_biosynth"/>
    <property type="match status" value="1"/>
</dbReference>
<reference evidence="4" key="1">
    <citation type="submission" date="2014-09" db="EMBL/GenBank/DDBJ databases">
        <authorList>
            <person name="Probst J Alexander"/>
        </authorList>
    </citation>
    <scope>NUCLEOTIDE SEQUENCE</scope>
</reference>
<comment type="similarity">
    <text evidence="1">Belongs to the MoaB/Mog family.</text>
</comment>
<dbReference type="GO" id="GO:0005829">
    <property type="term" value="C:cytosol"/>
    <property type="evidence" value="ECO:0007669"/>
    <property type="project" value="TreeGrafter"/>
</dbReference>
<dbReference type="SMART" id="SM00852">
    <property type="entry name" value="MoCF_biosynth"/>
    <property type="match status" value="1"/>
</dbReference>
<dbReference type="CDD" id="cd00886">
    <property type="entry name" value="MogA_MoaB"/>
    <property type="match status" value="1"/>
</dbReference>
<evidence type="ECO:0000313" key="4">
    <source>
        <dbReference type="EMBL" id="CEG12412.1"/>
    </source>
</evidence>
<sequence length="173" mass="19141">MSYEEHLKYASKEISKPVNVAVLTVSDTRTKDTDESGKILCEMLKNKGHNIVYYEIAKDEEKDIGNFVKKAISSENVDVVITNGGTGISKRDVTIETVKIFFEKTLDGFGEIFRHLSYEEIGSGAIMSRAAAGVCNGKVIFSIPGSPNAVKLAADKFIIPEISHIVWELKRQK</sequence>
<dbReference type="SUPFAM" id="SSF53218">
    <property type="entry name" value="Molybdenum cofactor biosynthesis proteins"/>
    <property type="match status" value="1"/>
</dbReference>
<dbReference type="Gene3D" id="3.40.980.10">
    <property type="entry name" value="MoaB/Mog-like domain"/>
    <property type="match status" value="1"/>
</dbReference>
<dbReference type="PANTHER" id="PTHR43232">
    <property type="entry name" value="MOLYBDENUM COFACTOR BIOSYNTHESIS PROTEIN B"/>
    <property type="match status" value="1"/>
</dbReference>
<dbReference type="InterPro" id="IPR008284">
    <property type="entry name" value="MoCF_biosynth_CS"/>
</dbReference>
<dbReference type="EMBL" id="CCXY01000142">
    <property type="protein sequence ID" value="CEG12412.1"/>
    <property type="molecule type" value="Genomic_DNA"/>
</dbReference>
<evidence type="ECO:0000256" key="1">
    <source>
        <dbReference type="ARBA" id="ARBA00006112"/>
    </source>
</evidence>
<dbReference type="InterPro" id="IPR001453">
    <property type="entry name" value="MoaB/Mog_dom"/>
</dbReference>
<organism evidence="4">
    <name type="scientific">groundwater metagenome</name>
    <dbReference type="NCBI Taxonomy" id="717931"/>
    <lineage>
        <taxon>unclassified sequences</taxon>
        <taxon>metagenomes</taxon>
        <taxon>ecological metagenomes</taxon>
    </lineage>
</organism>